<dbReference type="WBParaSite" id="SBAD_0000905001-mRNA-1">
    <property type="protein sequence ID" value="SBAD_0000905001-mRNA-1"/>
    <property type="gene ID" value="SBAD_0000905001"/>
</dbReference>
<dbReference type="AlphaFoldDB" id="A0A183IYN9"/>
<name>A0A183IYN9_9BILA</name>
<evidence type="ECO:0000313" key="3">
    <source>
        <dbReference type="WBParaSite" id="SBAD_0000905001-mRNA-1"/>
    </source>
</evidence>
<dbReference type="Proteomes" id="UP000270296">
    <property type="component" value="Unassembled WGS sequence"/>
</dbReference>
<organism evidence="3">
    <name type="scientific">Soboliphyme baturini</name>
    <dbReference type="NCBI Taxonomy" id="241478"/>
    <lineage>
        <taxon>Eukaryota</taxon>
        <taxon>Metazoa</taxon>
        <taxon>Ecdysozoa</taxon>
        <taxon>Nematoda</taxon>
        <taxon>Enoplea</taxon>
        <taxon>Dorylaimia</taxon>
        <taxon>Dioctophymatida</taxon>
        <taxon>Dioctophymatoidea</taxon>
        <taxon>Soboliphymatidae</taxon>
        <taxon>Soboliphyme</taxon>
    </lineage>
</organism>
<evidence type="ECO:0000313" key="2">
    <source>
        <dbReference type="Proteomes" id="UP000270296"/>
    </source>
</evidence>
<proteinExistence type="predicted"/>
<reference evidence="3" key="1">
    <citation type="submission" date="2016-06" db="UniProtKB">
        <authorList>
            <consortium name="WormBaseParasite"/>
        </authorList>
    </citation>
    <scope>IDENTIFICATION</scope>
</reference>
<sequence>MEKAVHLGVESVVHKTENMKHCTGSLPSIHGNEMRNSRFTIVSNQMRIVDEVFRCLKQTRKDSYHVLNDSIAYGSISLKQTCFGPVSVAAAAVNND</sequence>
<dbReference type="EMBL" id="UZAM01011913">
    <property type="protein sequence ID" value="VDP18957.1"/>
    <property type="molecule type" value="Genomic_DNA"/>
</dbReference>
<gene>
    <name evidence="1" type="ORF">SBAD_LOCUS8737</name>
</gene>
<protein>
    <submittedName>
        <fullName evidence="3">Transposase</fullName>
    </submittedName>
</protein>
<keyword evidence="2" id="KW-1185">Reference proteome</keyword>
<evidence type="ECO:0000313" key="1">
    <source>
        <dbReference type="EMBL" id="VDP18957.1"/>
    </source>
</evidence>
<accession>A0A183IYN9</accession>
<reference evidence="1 2" key="2">
    <citation type="submission" date="2018-11" db="EMBL/GenBank/DDBJ databases">
        <authorList>
            <consortium name="Pathogen Informatics"/>
        </authorList>
    </citation>
    <scope>NUCLEOTIDE SEQUENCE [LARGE SCALE GENOMIC DNA]</scope>
</reference>